<dbReference type="InterPro" id="IPR052811">
    <property type="entry name" value="Glucose_resp_signaling"/>
</dbReference>
<reference evidence="3" key="1">
    <citation type="submission" date="2023-03" db="EMBL/GenBank/DDBJ databases">
        <title>Near-Complete genome sequence of Lipomyces tetrasporous NRRL Y-64009, an oleaginous yeast capable of growing on lignocellulosic hydrolysates.</title>
        <authorList>
            <consortium name="Lawrence Berkeley National Laboratory"/>
            <person name="Jagtap S.S."/>
            <person name="Liu J.-J."/>
            <person name="Walukiewicz H.E."/>
            <person name="Pangilinan J."/>
            <person name="Lipzen A."/>
            <person name="Ahrendt S."/>
            <person name="Koriabine M."/>
            <person name="Cobaugh K."/>
            <person name="Salamov A."/>
            <person name="Yoshinaga Y."/>
            <person name="Ng V."/>
            <person name="Daum C."/>
            <person name="Grigoriev I.V."/>
            <person name="Slininger P.J."/>
            <person name="Dien B.S."/>
            <person name="Jin Y.-S."/>
            <person name="Rao C.V."/>
        </authorList>
    </citation>
    <scope>NUCLEOTIDE SEQUENCE</scope>
    <source>
        <strain evidence="3">NRRL Y-64009</strain>
    </source>
</reference>
<comment type="caution">
    <text evidence="3">The sequence shown here is derived from an EMBL/GenBank/DDBJ whole genome shotgun (WGS) entry which is preliminary data.</text>
</comment>
<dbReference type="EMBL" id="JARPMG010000009">
    <property type="protein sequence ID" value="KAJ8098296.1"/>
    <property type="molecule type" value="Genomic_DNA"/>
</dbReference>
<feature type="domain" description="C2" evidence="1">
    <location>
        <begin position="611"/>
        <end position="734"/>
    </location>
</feature>
<dbReference type="InterPro" id="IPR000008">
    <property type="entry name" value="C2_dom"/>
</dbReference>
<dbReference type="Gene3D" id="1.20.58.1100">
    <property type="match status" value="1"/>
</dbReference>
<dbReference type="InterPro" id="IPR014772">
    <property type="entry name" value="Munc13_dom-2"/>
</dbReference>
<evidence type="ECO:0008006" key="5">
    <source>
        <dbReference type="Google" id="ProtNLM"/>
    </source>
</evidence>
<protein>
    <recommendedName>
        <fullName evidence="5">C2 domain-containing protein</fullName>
    </recommendedName>
</protein>
<gene>
    <name evidence="3" type="ORF">POJ06DRAFT_270270</name>
</gene>
<evidence type="ECO:0000313" key="4">
    <source>
        <dbReference type="Proteomes" id="UP001217417"/>
    </source>
</evidence>
<dbReference type="GeneID" id="80884592"/>
<name>A0AAD7QN73_9ASCO</name>
<dbReference type="AlphaFoldDB" id="A0AAD7QN73"/>
<dbReference type="SUPFAM" id="SSF49562">
    <property type="entry name" value="C2 domain (Calcium/lipid-binding domain, CaLB)"/>
    <property type="match status" value="1"/>
</dbReference>
<dbReference type="PANTHER" id="PTHR47263:SF1">
    <property type="entry name" value="C2 DOMAIN PROTEIN (AFU_ORTHOLOGUE AFUA_7G02350)"/>
    <property type="match status" value="1"/>
</dbReference>
<dbReference type="PANTHER" id="PTHR47263">
    <property type="entry name" value="ADENYLATE CYCLASE ACTIVATION PROTEIN GIT1"/>
    <property type="match status" value="1"/>
</dbReference>
<dbReference type="Pfam" id="PF00168">
    <property type="entry name" value="C2"/>
    <property type="match status" value="1"/>
</dbReference>
<evidence type="ECO:0000259" key="2">
    <source>
        <dbReference type="PROSITE" id="PS51259"/>
    </source>
</evidence>
<evidence type="ECO:0000259" key="1">
    <source>
        <dbReference type="PROSITE" id="PS50004"/>
    </source>
</evidence>
<dbReference type="PROSITE" id="PS50004">
    <property type="entry name" value="C2"/>
    <property type="match status" value="1"/>
</dbReference>
<keyword evidence="4" id="KW-1185">Reference proteome</keyword>
<sequence>MDHATDVISFKLANASISSARLRQKQSAYDYVTRISYFNYLTQPVPAGSSDSDPVEVPFVQLIGEIFNIPPKEVKTDVLSLSLTIMDYVDDLKQILTSLGPTNSSLVKEFASEEEYKAWKGFEISEINQLILGLVDNTLPERPQSKFGVSHHLAYIPPDPPAYYYSLLKICMARDIPLLQAKFAKNPELEDPLCRRSVPVLAKDTQDLFNSLYVSWRISRSTREVLLLKAATDLFVNGQMTFGMLCNVVRLINFQPRTSFVTAEEPWKLKDKRLYIDCLKTIHSHLTRSIVQQLAILLDPKKVDLGHVTATMEFYLYQDLLFAESGISFETTVHWFQVSLKKIIRDGFIDEIKKISHHSSWPDMFLSIAVLSKALIQLRDISQSCDIPKQFAEIDILHWKAALQIDKIVADALVEAASAGVRDVHGDIVGSPCTWQPALGMDDVTMLKEVLNALIELRIRTNVHPNNFEQKLCSYAEKYFEAPDITWINGIIKKDKFSWSEQQHHSSSAVRVAGLFSQYRKLITCLHLHSRACRDSLVQSALKNTAVTMQAYAIRLRASFCNDLDYSADKPNSITVVKVGENEWLPLYKISEKTCVEMNYVTSLKEKLLRLHGMIDNSASMVDTTRLSKPTTHFAVTIIEACDLQFLVSDSNAAHVHVEINDQESQTAITRTRSVSLSSKPRWTEEFGFASQTDTSLEILIKQQDSDGTMSVLGRCTVDLNVDEERISPFVLPVCATGYLQIAIKRTQTIESVMPCYENALNDLENQDTFMAAAITEKFYLIIDFVLSNTNMQTIEEEHQESLDSTSFLLDYFEDNFENMQRYLNPRMRTKIMTEVWEACVKRLLYLLSENASRREADIVNQWLQILRRFFHGGGRRLSISVLESADGFRDLLRRVY</sequence>
<dbReference type="InterPro" id="IPR035892">
    <property type="entry name" value="C2_domain_sf"/>
</dbReference>
<dbReference type="Gene3D" id="1.10.357.50">
    <property type="match status" value="1"/>
</dbReference>
<feature type="domain" description="MHD2" evidence="2">
    <location>
        <begin position="803"/>
        <end position="897"/>
    </location>
</feature>
<dbReference type="Proteomes" id="UP001217417">
    <property type="component" value="Unassembled WGS sequence"/>
</dbReference>
<evidence type="ECO:0000313" key="3">
    <source>
        <dbReference type="EMBL" id="KAJ8098296.1"/>
    </source>
</evidence>
<organism evidence="3 4">
    <name type="scientific">Lipomyces tetrasporus</name>
    <dbReference type="NCBI Taxonomy" id="54092"/>
    <lineage>
        <taxon>Eukaryota</taxon>
        <taxon>Fungi</taxon>
        <taxon>Dikarya</taxon>
        <taxon>Ascomycota</taxon>
        <taxon>Saccharomycotina</taxon>
        <taxon>Lipomycetes</taxon>
        <taxon>Lipomycetales</taxon>
        <taxon>Lipomycetaceae</taxon>
        <taxon>Lipomyces</taxon>
    </lineage>
</organism>
<proteinExistence type="predicted"/>
<dbReference type="RefSeq" id="XP_056041746.1">
    <property type="nucleotide sequence ID" value="XM_056189426.1"/>
</dbReference>
<dbReference type="PROSITE" id="PS51259">
    <property type="entry name" value="MHD2"/>
    <property type="match status" value="1"/>
</dbReference>
<accession>A0AAD7QN73</accession>